<reference evidence="2" key="2">
    <citation type="submission" date="2015-01" db="EMBL/GenBank/DDBJ databases">
        <title>Evolutionary Origins and Diversification of the Mycorrhizal Mutualists.</title>
        <authorList>
            <consortium name="DOE Joint Genome Institute"/>
            <consortium name="Mycorrhizal Genomics Consortium"/>
            <person name="Kohler A."/>
            <person name="Kuo A."/>
            <person name="Nagy L.G."/>
            <person name="Floudas D."/>
            <person name="Copeland A."/>
            <person name="Barry K.W."/>
            <person name="Cichocki N."/>
            <person name="Veneault-Fourrey C."/>
            <person name="LaButti K."/>
            <person name="Lindquist E.A."/>
            <person name="Lipzen A."/>
            <person name="Lundell T."/>
            <person name="Morin E."/>
            <person name="Murat C."/>
            <person name="Riley R."/>
            <person name="Ohm R."/>
            <person name="Sun H."/>
            <person name="Tunlid A."/>
            <person name="Henrissat B."/>
            <person name="Grigoriev I.V."/>
            <person name="Hibbett D.S."/>
            <person name="Martin F."/>
        </authorList>
    </citation>
    <scope>NUCLEOTIDE SEQUENCE [LARGE SCALE GENOMIC DNA]</scope>
    <source>
        <strain evidence="2">441</strain>
    </source>
</reference>
<dbReference type="Pfam" id="PF18758">
    <property type="entry name" value="KDZ"/>
    <property type="match status" value="1"/>
</dbReference>
<dbReference type="EMBL" id="KN834226">
    <property type="protein sequence ID" value="KIK11401.1"/>
    <property type="molecule type" value="Genomic_DNA"/>
</dbReference>
<reference evidence="1 2" key="1">
    <citation type="submission" date="2014-04" db="EMBL/GenBank/DDBJ databases">
        <authorList>
            <consortium name="DOE Joint Genome Institute"/>
            <person name="Kuo A."/>
            <person name="Kohler A."/>
            <person name="Costa M.D."/>
            <person name="Nagy L.G."/>
            <person name="Floudas D."/>
            <person name="Copeland A."/>
            <person name="Barry K.W."/>
            <person name="Cichocki N."/>
            <person name="Veneault-Fourrey C."/>
            <person name="LaButti K."/>
            <person name="Lindquist E.A."/>
            <person name="Lipzen A."/>
            <person name="Lundell T."/>
            <person name="Morin E."/>
            <person name="Murat C."/>
            <person name="Sun H."/>
            <person name="Tunlid A."/>
            <person name="Henrissat B."/>
            <person name="Grigoriev I.V."/>
            <person name="Hibbett D.S."/>
            <person name="Martin F."/>
            <person name="Nordberg H.P."/>
            <person name="Cantor M.N."/>
            <person name="Hua S.X."/>
        </authorList>
    </citation>
    <scope>NUCLEOTIDE SEQUENCE [LARGE SCALE GENOMIC DNA]</scope>
    <source>
        <strain evidence="1 2">441</strain>
    </source>
</reference>
<proteinExistence type="predicted"/>
<dbReference type="AlphaFoldDB" id="A0A0C9Y2N7"/>
<sequence length="219" mass="25311">MKWRTVRDPSICYSGTHIAHSTKYGLAAVNRLLDICGQDQAVGHDVGCASKKTITSSSLGKEVQEKRLKVVVNAFHGFPHNHMCQLENHPLYQSGFSNEDLETCECIFSSSNNMAPLICHASEFHWKQFLDLHFNQWDVDKYLELSRFLYNNYKQALCIIQTHPAELERFERSKDLTDNNFKSWHQEELEYLKRCAGESDTTSIAVQYVELLEKLNFTE</sequence>
<dbReference type="STRING" id="765257.A0A0C9Y2N7"/>
<evidence type="ECO:0000313" key="2">
    <source>
        <dbReference type="Proteomes" id="UP000054018"/>
    </source>
</evidence>
<dbReference type="Proteomes" id="UP000054018">
    <property type="component" value="Unassembled WGS sequence"/>
</dbReference>
<gene>
    <name evidence="1" type="ORF">PISMIDRAFT_122768</name>
</gene>
<dbReference type="OrthoDB" id="2505969at2759"/>
<organism evidence="1 2">
    <name type="scientific">Pisolithus microcarpus 441</name>
    <dbReference type="NCBI Taxonomy" id="765257"/>
    <lineage>
        <taxon>Eukaryota</taxon>
        <taxon>Fungi</taxon>
        <taxon>Dikarya</taxon>
        <taxon>Basidiomycota</taxon>
        <taxon>Agaricomycotina</taxon>
        <taxon>Agaricomycetes</taxon>
        <taxon>Agaricomycetidae</taxon>
        <taxon>Boletales</taxon>
        <taxon>Sclerodermatineae</taxon>
        <taxon>Pisolithaceae</taxon>
        <taxon>Pisolithus</taxon>
    </lineage>
</organism>
<dbReference type="HOGENOM" id="CLU_095758_0_0_1"/>
<name>A0A0C9Y2N7_9AGAM</name>
<evidence type="ECO:0000313" key="1">
    <source>
        <dbReference type="EMBL" id="KIK11401.1"/>
    </source>
</evidence>
<keyword evidence="2" id="KW-1185">Reference proteome</keyword>
<accession>A0A0C9Y2N7</accession>
<protein>
    <submittedName>
        <fullName evidence="1">Uncharacterized protein</fullName>
    </submittedName>
</protein>
<dbReference type="InterPro" id="IPR040521">
    <property type="entry name" value="KDZ"/>
</dbReference>